<evidence type="ECO:0000256" key="2">
    <source>
        <dbReference type="SAM" id="Phobius"/>
    </source>
</evidence>
<keyword evidence="4" id="KW-1185">Reference proteome</keyword>
<reference evidence="3 4" key="1">
    <citation type="submission" date="2021-06" db="EMBL/GenBank/DDBJ databases">
        <title>Actinomycetes sequencing.</title>
        <authorList>
            <person name="Shan Q."/>
        </authorList>
    </citation>
    <scope>NUCLEOTIDE SEQUENCE [LARGE SCALE GENOMIC DNA]</scope>
    <source>
        <strain evidence="3 4">NEAU-G5</strain>
    </source>
</reference>
<keyword evidence="2" id="KW-0812">Transmembrane</keyword>
<feature type="transmembrane region" description="Helical" evidence="2">
    <location>
        <begin position="386"/>
        <end position="408"/>
    </location>
</feature>
<feature type="transmembrane region" description="Helical" evidence="2">
    <location>
        <begin position="420"/>
        <end position="441"/>
    </location>
</feature>
<feature type="transmembrane region" description="Helical" evidence="2">
    <location>
        <begin position="470"/>
        <end position="492"/>
    </location>
</feature>
<feature type="transmembrane region" description="Helical" evidence="2">
    <location>
        <begin position="174"/>
        <end position="196"/>
    </location>
</feature>
<gene>
    <name evidence="3" type="ORF">KO481_20545</name>
</gene>
<dbReference type="RefSeq" id="WP_215918782.1">
    <property type="nucleotide sequence ID" value="NZ_JAHKNI010000006.1"/>
</dbReference>
<feature type="transmembrane region" description="Helical" evidence="2">
    <location>
        <begin position="106"/>
        <end position="128"/>
    </location>
</feature>
<feature type="transmembrane region" description="Helical" evidence="2">
    <location>
        <begin position="202"/>
        <end position="223"/>
    </location>
</feature>
<keyword evidence="2" id="KW-1133">Transmembrane helix</keyword>
<keyword evidence="2" id="KW-0472">Membrane</keyword>
<feature type="transmembrane region" description="Helical" evidence="2">
    <location>
        <begin position="140"/>
        <end position="162"/>
    </location>
</feature>
<dbReference type="EMBL" id="JAHKNI010000006">
    <property type="protein sequence ID" value="MBU3063908.1"/>
    <property type="molecule type" value="Genomic_DNA"/>
</dbReference>
<name>A0ABS6B182_9NOCA</name>
<feature type="transmembrane region" description="Helical" evidence="2">
    <location>
        <begin position="274"/>
        <end position="297"/>
    </location>
</feature>
<feature type="region of interest" description="Disordered" evidence="1">
    <location>
        <begin position="1"/>
        <end position="20"/>
    </location>
</feature>
<sequence>MSDIGFDHPTATHAPPVPAGRGDDRTGDLTFWIAASAGALGGLAGGLVFGGVMLSIGFLPTVAAIVRTDSAIVGFVVHMLFAAVIGAGFGILVARQERRIGELLSWGLVYGALWWLLGPLTLLPLFLGRAVRWDVATAQGLLPSLVGHLLYGAVTAMCFALLTRRRRADTADTVDLRTAAIAVLSGAVTGTLLAAATSMAAGGYSSLFVGVLAGAGYPLLFGVRGEGTGPGMIRGVAYGFVWWIVAGLTLPSLLSGYGLDWSVRAARHAVPTLPGYLLLGVGIAVVFGWLMGLVRAVSSDALAETGERLRGNRVTGVLHGILAGLVGGVVFTGVMVAIGFLPRVAALLGSGSAGVGIVVHLIISVIIGIGYAVWFRGRSFDPASGLGWGVSYGFLWWVLGYLTLLPLLLGHAPVWSPDSLAAGFPSLVGHLGYGAALGLVYQRLEQRVSPWYLTRSEVAAERARARYRQILGSAPALWSLVVLIAVLMPVLVG</sequence>
<evidence type="ECO:0000313" key="4">
    <source>
        <dbReference type="Proteomes" id="UP000733379"/>
    </source>
</evidence>
<feature type="transmembrane region" description="Helical" evidence="2">
    <location>
        <begin position="317"/>
        <end position="341"/>
    </location>
</feature>
<dbReference type="Proteomes" id="UP000733379">
    <property type="component" value="Unassembled WGS sequence"/>
</dbReference>
<organism evidence="3 4">
    <name type="scientific">Nocardia albiluteola</name>
    <dbReference type="NCBI Taxonomy" id="2842303"/>
    <lineage>
        <taxon>Bacteria</taxon>
        <taxon>Bacillati</taxon>
        <taxon>Actinomycetota</taxon>
        <taxon>Actinomycetes</taxon>
        <taxon>Mycobacteriales</taxon>
        <taxon>Nocardiaceae</taxon>
        <taxon>Nocardia</taxon>
    </lineage>
</organism>
<feature type="transmembrane region" description="Helical" evidence="2">
    <location>
        <begin position="353"/>
        <end position="374"/>
    </location>
</feature>
<evidence type="ECO:0000313" key="3">
    <source>
        <dbReference type="EMBL" id="MBU3063908.1"/>
    </source>
</evidence>
<protein>
    <submittedName>
        <fullName evidence="3">Uncharacterized protein</fullName>
    </submittedName>
</protein>
<feature type="transmembrane region" description="Helical" evidence="2">
    <location>
        <begin position="71"/>
        <end position="94"/>
    </location>
</feature>
<proteinExistence type="predicted"/>
<feature type="transmembrane region" description="Helical" evidence="2">
    <location>
        <begin position="31"/>
        <end position="59"/>
    </location>
</feature>
<accession>A0ABS6B182</accession>
<evidence type="ECO:0000256" key="1">
    <source>
        <dbReference type="SAM" id="MobiDB-lite"/>
    </source>
</evidence>
<comment type="caution">
    <text evidence="3">The sequence shown here is derived from an EMBL/GenBank/DDBJ whole genome shotgun (WGS) entry which is preliminary data.</text>
</comment>
<feature type="transmembrane region" description="Helical" evidence="2">
    <location>
        <begin position="235"/>
        <end position="254"/>
    </location>
</feature>